<feature type="transmembrane region" description="Helical" evidence="9">
    <location>
        <begin position="274"/>
        <end position="292"/>
    </location>
</feature>
<dbReference type="PROSITE" id="PS50262">
    <property type="entry name" value="G_PROTEIN_RECEP_F1_2"/>
    <property type="match status" value="1"/>
</dbReference>
<dbReference type="GeneID" id="116306274"/>
<organism evidence="11 12">
    <name type="scientific">Actinia tenebrosa</name>
    <name type="common">Australian red waratah sea anemone</name>
    <dbReference type="NCBI Taxonomy" id="6105"/>
    <lineage>
        <taxon>Eukaryota</taxon>
        <taxon>Metazoa</taxon>
        <taxon>Cnidaria</taxon>
        <taxon>Anthozoa</taxon>
        <taxon>Hexacorallia</taxon>
        <taxon>Actiniaria</taxon>
        <taxon>Actiniidae</taxon>
        <taxon>Actinia</taxon>
    </lineage>
</organism>
<name>A0A6P8J223_ACTTE</name>
<dbReference type="InterPro" id="IPR000276">
    <property type="entry name" value="GPCR_Rhodpsn"/>
</dbReference>
<dbReference type="PRINTS" id="PR00237">
    <property type="entry name" value="GPCRRHODOPSN"/>
</dbReference>
<evidence type="ECO:0000256" key="1">
    <source>
        <dbReference type="ARBA" id="ARBA00004141"/>
    </source>
</evidence>
<keyword evidence="5 9" id="KW-0472">Membrane</keyword>
<feature type="domain" description="G-protein coupled receptors family 1 profile" evidence="10">
    <location>
        <begin position="39"/>
        <end position="289"/>
    </location>
</feature>
<evidence type="ECO:0000256" key="6">
    <source>
        <dbReference type="ARBA" id="ARBA00023170"/>
    </source>
</evidence>
<dbReference type="InParanoid" id="A0A6P8J223"/>
<dbReference type="Gene3D" id="1.20.1070.10">
    <property type="entry name" value="Rhodopsin 7-helix transmembrane proteins"/>
    <property type="match status" value="1"/>
</dbReference>
<evidence type="ECO:0000256" key="9">
    <source>
        <dbReference type="SAM" id="Phobius"/>
    </source>
</evidence>
<proteinExistence type="inferred from homology"/>
<dbReference type="GO" id="GO:0004930">
    <property type="term" value="F:G protein-coupled receptor activity"/>
    <property type="evidence" value="ECO:0007669"/>
    <property type="project" value="UniProtKB-KW"/>
</dbReference>
<dbReference type="Pfam" id="PF00001">
    <property type="entry name" value="7tm_1"/>
    <property type="match status" value="1"/>
</dbReference>
<feature type="transmembrane region" description="Helical" evidence="9">
    <location>
        <begin position="100"/>
        <end position="118"/>
    </location>
</feature>
<dbReference type="FunCoup" id="A0A6P8J223">
    <property type="interactions" value="682"/>
</dbReference>
<dbReference type="GO" id="GO:0016020">
    <property type="term" value="C:membrane"/>
    <property type="evidence" value="ECO:0007669"/>
    <property type="project" value="UniProtKB-SubCell"/>
</dbReference>
<dbReference type="RefSeq" id="XP_031572158.1">
    <property type="nucleotide sequence ID" value="XM_031716298.1"/>
</dbReference>
<dbReference type="CDD" id="cd00637">
    <property type="entry name" value="7tm_classA_rhodopsin-like"/>
    <property type="match status" value="1"/>
</dbReference>
<reference evidence="12" key="1">
    <citation type="submission" date="2025-08" db="UniProtKB">
        <authorList>
            <consortium name="RefSeq"/>
        </authorList>
    </citation>
    <scope>IDENTIFICATION</scope>
    <source>
        <tissue evidence="12">Tentacle</tissue>
    </source>
</reference>
<dbReference type="InterPro" id="IPR017452">
    <property type="entry name" value="GPCR_Rhodpsn_7TM"/>
</dbReference>
<dbReference type="PANTHER" id="PTHR24240">
    <property type="entry name" value="OPSIN"/>
    <property type="match status" value="1"/>
</dbReference>
<dbReference type="Proteomes" id="UP000515163">
    <property type="component" value="Unplaced"/>
</dbReference>
<feature type="transmembrane region" description="Helical" evidence="9">
    <location>
        <begin position="27"/>
        <end position="48"/>
    </location>
</feature>
<evidence type="ECO:0000256" key="8">
    <source>
        <dbReference type="RuleBase" id="RU000688"/>
    </source>
</evidence>
<keyword evidence="4 8" id="KW-0297">G-protein coupled receptor</keyword>
<evidence type="ECO:0000313" key="11">
    <source>
        <dbReference type="Proteomes" id="UP000515163"/>
    </source>
</evidence>
<comment type="similarity">
    <text evidence="8">Belongs to the G-protein coupled receptor 1 family.</text>
</comment>
<sequence length="346" mass="39398">MNNSLILEKLYAALQSRSTARTVAESGAFFIIWLAIMIGNSLTLYIVLSNRQLRTVPNLFIVSLAFSDIGMGVLSMPMCFAVLSLSYWPFSDIACQYEGFIAVTMGLASVQSLTWTAVNRYYRVVRTNKYRKYFTMRSTIMYITSGWVLSTISLTPYLLAGHRMIFHPGKYFCYAHIDVAWYSAFVAILYVGIPTNITLFCYFRVFQVVKKHNNSFMNSRGTQNNLNVEEIKITRTLFIVLLVYMICWTPILIMDLIDTSRGFWSLSREAYTCYSFLAVVSSATNPIIYGFMNPVFKKEYLKILCCKRNRNRNNLPRMVNVEAAAAANSKATTNTLQIVSVCSTIT</sequence>
<keyword evidence="6 8" id="KW-0675">Receptor</keyword>
<dbReference type="SUPFAM" id="SSF81321">
    <property type="entry name" value="Family A G protein-coupled receptor-like"/>
    <property type="match status" value="1"/>
</dbReference>
<feature type="transmembrane region" description="Helical" evidence="9">
    <location>
        <begin position="236"/>
        <end position="254"/>
    </location>
</feature>
<feature type="transmembrane region" description="Helical" evidence="9">
    <location>
        <begin position="139"/>
        <end position="159"/>
    </location>
</feature>
<gene>
    <name evidence="12" type="primary">LOC116306274</name>
</gene>
<evidence type="ECO:0000256" key="2">
    <source>
        <dbReference type="ARBA" id="ARBA00022692"/>
    </source>
</evidence>
<dbReference type="AlphaFoldDB" id="A0A6P8J223"/>
<evidence type="ECO:0000256" key="7">
    <source>
        <dbReference type="ARBA" id="ARBA00023224"/>
    </source>
</evidence>
<dbReference type="OrthoDB" id="10044919at2759"/>
<keyword evidence="11" id="KW-1185">Reference proteome</keyword>
<evidence type="ECO:0000256" key="3">
    <source>
        <dbReference type="ARBA" id="ARBA00022989"/>
    </source>
</evidence>
<evidence type="ECO:0000256" key="5">
    <source>
        <dbReference type="ARBA" id="ARBA00023136"/>
    </source>
</evidence>
<evidence type="ECO:0000313" key="12">
    <source>
        <dbReference type="RefSeq" id="XP_031572158.1"/>
    </source>
</evidence>
<dbReference type="KEGG" id="aten:116306274"/>
<comment type="subcellular location">
    <subcellularLocation>
        <location evidence="1">Membrane</location>
        <topology evidence="1">Multi-pass membrane protein</topology>
    </subcellularLocation>
</comment>
<keyword evidence="3 9" id="KW-1133">Transmembrane helix</keyword>
<keyword evidence="2 8" id="KW-0812">Transmembrane</keyword>
<protein>
    <submittedName>
        <fullName evidence="12">Melatonin receptor type 1C-like</fullName>
    </submittedName>
</protein>
<dbReference type="PROSITE" id="PS00237">
    <property type="entry name" value="G_PROTEIN_RECEP_F1_1"/>
    <property type="match status" value="1"/>
</dbReference>
<dbReference type="InterPro" id="IPR050125">
    <property type="entry name" value="GPCR_opsins"/>
</dbReference>
<keyword evidence="7 8" id="KW-0807">Transducer</keyword>
<accession>A0A6P8J223</accession>
<feature type="transmembrane region" description="Helical" evidence="9">
    <location>
        <begin position="60"/>
        <end position="88"/>
    </location>
</feature>
<evidence type="ECO:0000259" key="10">
    <source>
        <dbReference type="PROSITE" id="PS50262"/>
    </source>
</evidence>
<evidence type="ECO:0000256" key="4">
    <source>
        <dbReference type="ARBA" id="ARBA00023040"/>
    </source>
</evidence>
<feature type="transmembrane region" description="Helical" evidence="9">
    <location>
        <begin position="179"/>
        <end position="203"/>
    </location>
</feature>